<dbReference type="RefSeq" id="WP_007204735.1">
    <property type="nucleotide sequence ID" value="NZ_CH672414.1"/>
</dbReference>
<dbReference type="AlphaFoldDB" id="A3V8U0"/>
<dbReference type="OrthoDB" id="4427992at2"/>
<organism evidence="3 4">
    <name type="scientific">Yoonia vestfoldensis SKA53</name>
    <dbReference type="NCBI Taxonomy" id="314232"/>
    <lineage>
        <taxon>Bacteria</taxon>
        <taxon>Pseudomonadati</taxon>
        <taxon>Pseudomonadota</taxon>
        <taxon>Alphaproteobacteria</taxon>
        <taxon>Rhodobacterales</taxon>
        <taxon>Paracoccaceae</taxon>
        <taxon>Yoonia</taxon>
    </lineage>
</organism>
<evidence type="ECO:0000313" key="3">
    <source>
        <dbReference type="EMBL" id="EAQ05521.1"/>
    </source>
</evidence>
<dbReference type="EMBL" id="AAMS01000009">
    <property type="protein sequence ID" value="EAQ05521.1"/>
    <property type="molecule type" value="Genomic_DNA"/>
</dbReference>
<dbReference type="PANTHER" id="PTHR34703">
    <property type="entry name" value="ANTIPORTER SUBUNIT MNHG2-RELATED"/>
    <property type="match status" value="1"/>
</dbReference>
<dbReference type="eggNOG" id="COG1320">
    <property type="taxonomic scope" value="Bacteria"/>
</dbReference>
<evidence type="ECO:0000256" key="2">
    <source>
        <dbReference type="SAM" id="Phobius"/>
    </source>
</evidence>
<feature type="region of interest" description="Disordered" evidence="1">
    <location>
        <begin position="99"/>
        <end position="133"/>
    </location>
</feature>
<keyword evidence="2" id="KW-1133">Transmembrane helix</keyword>
<dbReference type="GO" id="GO:0015385">
    <property type="term" value="F:sodium:proton antiporter activity"/>
    <property type="evidence" value="ECO:0007669"/>
    <property type="project" value="TreeGrafter"/>
</dbReference>
<dbReference type="Proteomes" id="UP000004507">
    <property type="component" value="Unassembled WGS sequence"/>
</dbReference>
<gene>
    <name evidence="3" type="ORF">SKA53_03894</name>
</gene>
<sequence>MDMELWQEIIVAAFLVIAGVFGFVGSYGLIKLPDPMTRLHAPTKTTTLGVGGVLIASMIYFLFSDAKFSFHELMITLFLFLTAPITAHFIAKANLHTSVKREDVSPTGSDRPWAGFESDEDRRIAEAKSDIDE</sequence>
<keyword evidence="4" id="KW-1185">Reference proteome</keyword>
<evidence type="ECO:0000313" key="4">
    <source>
        <dbReference type="Proteomes" id="UP000004507"/>
    </source>
</evidence>
<protein>
    <submittedName>
        <fullName evidence="3">pH adaption potassium efflux system protein PhaG</fullName>
    </submittedName>
</protein>
<dbReference type="STRING" id="314232.SKA53_03894"/>
<proteinExistence type="predicted"/>
<feature type="transmembrane region" description="Helical" evidence="2">
    <location>
        <begin position="6"/>
        <end position="30"/>
    </location>
</feature>
<dbReference type="InterPro" id="IPR005133">
    <property type="entry name" value="PhaG_MnhG_YufB"/>
</dbReference>
<feature type="transmembrane region" description="Helical" evidence="2">
    <location>
        <begin position="42"/>
        <end position="63"/>
    </location>
</feature>
<keyword evidence="2" id="KW-0472">Membrane</keyword>
<dbReference type="NCBIfam" id="NF009316">
    <property type="entry name" value="PRK12674.1-5"/>
    <property type="match status" value="1"/>
</dbReference>
<keyword evidence="2" id="KW-0812">Transmembrane</keyword>
<comment type="caution">
    <text evidence="3">The sequence shown here is derived from an EMBL/GenBank/DDBJ whole genome shotgun (WGS) entry which is preliminary data.</text>
</comment>
<feature type="transmembrane region" description="Helical" evidence="2">
    <location>
        <begin position="69"/>
        <end position="91"/>
    </location>
</feature>
<name>A3V8U0_9RHOB</name>
<accession>A3V8U0</accession>
<dbReference type="PANTHER" id="PTHR34703:SF1">
    <property type="entry name" value="ANTIPORTER SUBUNIT MNHG2-RELATED"/>
    <property type="match status" value="1"/>
</dbReference>
<reference evidence="3 4" key="1">
    <citation type="submission" date="2006-01" db="EMBL/GenBank/DDBJ databases">
        <authorList>
            <person name="Hagstrom A."/>
            <person name="Ferriera S."/>
            <person name="Johnson J."/>
            <person name="Kravitz S."/>
            <person name="Halpern A."/>
            <person name="Remington K."/>
            <person name="Beeson K."/>
            <person name="Tran B."/>
            <person name="Rogers Y.-H."/>
            <person name="Friedman R."/>
            <person name="Venter J.C."/>
        </authorList>
    </citation>
    <scope>NUCLEOTIDE SEQUENCE [LARGE SCALE GENOMIC DNA]</scope>
    <source>
        <strain evidence="3 4">SKA53</strain>
    </source>
</reference>
<dbReference type="NCBIfam" id="TIGR01300">
    <property type="entry name" value="CPA3_mnhG_phaG"/>
    <property type="match status" value="1"/>
</dbReference>
<evidence type="ECO:0000256" key="1">
    <source>
        <dbReference type="SAM" id="MobiDB-lite"/>
    </source>
</evidence>
<dbReference type="HOGENOM" id="CLU_121334_1_1_5"/>
<dbReference type="Pfam" id="PF03334">
    <property type="entry name" value="PhaG_MnhG_YufB"/>
    <property type="match status" value="1"/>
</dbReference>
<feature type="compositionally biased region" description="Basic and acidic residues" evidence="1">
    <location>
        <begin position="120"/>
        <end position="133"/>
    </location>
</feature>